<proteinExistence type="predicted"/>
<dbReference type="AlphaFoldDB" id="X7XPJ2"/>
<organism evidence="1 2">
    <name type="scientific">Mycobacterium kansasii 662</name>
    <dbReference type="NCBI Taxonomy" id="1299326"/>
    <lineage>
        <taxon>Bacteria</taxon>
        <taxon>Bacillati</taxon>
        <taxon>Actinomycetota</taxon>
        <taxon>Actinomycetes</taxon>
        <taxon>Mycobacteriales</taxon>
        <taxon>Mycobacteriaceae</taxon>
        <taxon>Mycobacterium</taxon>
    </lineage>
</organism>
<comment type="caution">
    <text evidence="1">The sequence shown here is derived from an EMBL/GenBank/DDBJ whole genome shotgun (WGS) entry which is preliminary data.</text>
</comment>
<dbReference type="Proteomes" id="UP000020561">
    <property type="component" value="Unassembled WGS sequence"/>
</dbReference>
<sequence>MEAYDPETVFSSIDHWAATPTATSPRGRGLEPRPLRRGACFRCSPTTPRRPIARAEQAFGCSAPVYGRRVVVGMRAKLGLRTPTTLVDELLPMLPGKPRRLHVVLPPPRQGGPRRRRTRARTVRRRCQVRWLAVARWQALGPDAELMDRVNPVYIPAITWSRRR</sequence>
<protein>
    <submittedName>
        <fullName evidence="1">Uncharacterized protein</fullName>
    </submittedName>
</protein>
<accession>X7XPJ2</accession>
<reference evidence="1 2" key="1">
    <citation type="submission" date="2013-12" db="EMBL/GenBank/DDBJ databases">
        <authorList>
            <person name="Brown-Elliot B."/>
            <person name="Wallace R."/>
            <person name="Lenaerts A."/>
            <person name="Ordway D."/>
            <person name="DeGroote M.A."/>
            <person name="Parker T."/>
            <person name="Sizemore C."/>
            <person name="Tallon L.J."/>
            <person name="Sadzewicz L.K."/>
            <person name="Sengamalay N."/>
            <person name="Fraser C.M."/>
            <person name="Hine E."/>
            <person name="Shefchek K.A."/>
            <person name="Das S.P."/>
            <person name="Tettelin H."/>
        </authorList>
    </citation>
    <scope>NUCLEOTIDE SEQUENCE [LARGE SCALE GENOMIC DNA]</scope>
    <source>
        <strain evidence="1 2">662</strain>
    </source>
</reference>
<dbReference type="PATRIC" id="fig|1299326.3.peg.6685"/>
<evidence type="ECO:0000313" key="2">
    <source>
        <dbReference type="Proteomes" id="UP000020561"/>
    </source>
</evidence>
<gene>
    <name evidence="1" type="ORF">I545_6967</name>
</gene>
<dbReference type="EMBL" id="JAOA01000045">
    <property type="protein sequence ID" value="ETZ96490.1"/>
    <property type="molecule type" value="Genomic_DNA"/>
</dbReference>
<name>X7XPJ2_MYCKA</name>
<evidence type="ECO:0000313" key="1">
    <source>
        <dbReference type="EMBL" id="ETZ96490.1"/>
    </source>
</evidence>